<dbReference type="Pfam" id="PF00023">
    <property type="entry name" value="Ank"/>
    <property type="match status" value="1"/>
</dbReference>
<dbReference type="PROSITE" id="PS50088">
    <property type="entry name" value="ANK_REPEAT"/>
    <property type="match status" value="1"/>
</dbReference>
<dbReference type="InterPro" id="IPR036770">
    <property type="entry name" value="Ankyrin_rpt-contain_sf"/>
</dbReference>
<name>A0AAN6KGG3_9PEZI</name>
<evidence type="ECO:0000313" key="5">
    <source>
        <dbReference type="EMBL" id="KAK0981175.1"/>
    </source>
</evidence>
<gene>
    <name evidence="5" type="ORF">LTR91_012032</name>
</gene>
<feature type="repeat" description="ANK" evidence="3">
    <location>
        <begin position="243"/>
        <end position="275"/>
    </location>
</feature>
<keyword evidence="6" id="KW-1185">Reference proteome</keyword>
<dbReference type="Gene3D" id="1.25.40.20">
    <property type="entry name" value="Ankyrin repeat-containing domain"/>
    <property type="match status" value="1"/>
</dbReference>
<dbReference type="InterPro" id="IPR002110">
    <property type="entry name" value="Ankyrin_rpt"/>
</dbReference>
<dbReference type="PANTHER" id="PTHR24201">
    <property type="entry name" value="ANK_REP_REGION DOMAIN-CONTAINING PROTEIN"/>
    <property type="match status" value="1"/>
</dbReference>
<sequence length="308" mass="33488">MSPEHSPDMAAFDSEATWDKASSKGNETEEDCSLRMQIDHAAIQGDLGTIVQILENVAKETPKGERHPLIQQLRGALSTAVESRRHDIADYLIGKGVIAEPSHGRLATINRDVAMLELLLQGGWDINEKIAWDDPPAFGRAVEDDELTDWFLLNGADPNARCGVDLTPLSIAVRDAPLATIRKLFEHGGSVASGQLLHHAVMNNVAEPTELIKYLVGQGSRINAIMYQSCPQSYDELLGLGFTLGTPLHEAAERGNLTIVRTLVAIGADASIRDSRGDLAEDRAQNDRHMAVSTFLRSLPASPVLARF</sequence>
<evidence type="ECO:0000256" key="1">
    <source>
        <dbReference type="ARBA" id="ARBA00022737"/>
    </source>
</evidence>
<organism evidence="5 6">
    <name type="scientific">Friedmanniomyces endolithicus</name>
    <dbReference type="NCBI Taxonomy" id="329885"/>
    <lineage>
        <taxon>Eukaryota</taxon>
        <taxon>Fungi</taxon>
        <taxon>Dikarya</taxon>
        <taxon>Ascomycota</taxon>
        <taxon>Pezizomycotina</taxon>
        <taxon>Dothideomycetes</taxon>
        <taxon>Dothideomycetidae</taxon>
        <taxon>Mycosphaerellales</taxon>
        <taxon>Teratosphaeriaceae</taxon>
        <taxon>Friedmanniomyces</taxon>
    </lineage>
</organism>
<dbReference type="PROSITE" id="PS50297">
    <property type="entry name" value="ANK_REP_REGION"/>
    <property type="match status" value="1"/>
</dbReference>
<dbReference type="Proteomes" id="UP001175353">
    <property type="component" value="Unassembled WGS sequence"/>
</dbReference>
<feature type="region of interest" description="Disordered" evidence="4">
    <location>
        <begin position="1"/>
        <end position="31"/>
    </location>
</feature>
<dbReference type="SUPFAM" id="SSF48403">
    <property type="entry name" value="Ankyrin repeat"/>
    <property type="match status" value="1"/>
</dbReference>
<evidence type="ECO:0000256" key="3">
    <source>
        <dbReference type="PROSITE-ProRule" id="PRU00023"/>
    </source>
</evidence>
<evidence type="ECO:0000256" key="4">
    <source>
        <dbReference type="SAM" id="MobiDB-lite"/>
    </source>
</evidence>
<evidence type="ECO:0000256" key="2">
    <source>
        <dbReference type="ARBA" id="ARBA00023043"/>
    </source>
</evidence>
<accession>A0AAN6KGG3</accession>
<proteinExistence type="predicted"/>
<keyword evidence="1" id="KW-0677">Repeat</keyword>
<comment type="caution">
    <text evidence="5">The sequence shown here is derived from an EMBL/GenBank/DDBJ whole genome shotgun (WGS) entry which is preliminary data.</text>
</comment>
<dbReference type="AlphaFoldDB" id="A0AAN6KGG3"/>
<evidence type="ECO:0000313" key="6">
    <source>
        <dbReference type="Proteomes" id="UP001175353"/>
    </source>
</evidence>
<dbReference type="InterPro" id="IPR050776">
    <property type="entry name" value="Ank_Repeat/CDKN_Inhibitor"/>
</dbReference>
<dbReference type="SMART" id="SM00248">
    <property type="entry name" value="ANK"/>
    <property type="match status" value="4"/>
</dbReference>
<keyword evidence="2 3" id="KW-0040">ANK repeat</keyword>
<dbReference type="EMBL" id="JAUJLE010000113">
    <property type="protein sequence ID" value="KAK0981175.1"/>
    <property type="molecule type" value="Genomic_DNA"/>
</dbReference>
<reference evidence="5" key="1">
    <citation type="submission" date="2023-06" db="EMBL/GenBank/DDBJ databases">
        <title>Black Yeasts Isolated from many extreme environments.</title>
        <authorList>
            <person name="Coleine C."/>
            <person name="Stajich J.E."/>
            <person name="Selbmann L."/>
        </authorList>
    </citation>
    <scope>NUCLEOTIDE SEQUENCE</scope>
    <source>
        <strain evidence="5">CCFEE 5200</strain>
    </source>
</reference>
<protein>
    <submittedName>
        <fullName evidence="5">Uncharacterized protein</fullName>
    </submittedName>
</protein>